<evidence type="ECO:0000256" key="2">
    <source>
        <dbReference type="ARBA" id="ARBA00022694"/>
    </source>
</evidence>
<dbReference type="GO" id="GO:0005829">
    <property type="term" value="C:cytosol"/>
    <property type="evidence" value="ECO:0007669"/>
    <property type="project" value="TreeGrafter"/>
</dbReference>
<protein>
    <submittedName>
        <fullName evidence="4">Cytoplasmic tRNA 2-thiolation protein 2</fullName>
    </submittedName>
</protein>
<name>A0A914HB45_GLORO</name>
<evidence type="ECO:0000313" key="3">
    <source>
        <dbReference type="Proteomes" id="UP000887572"/>
    </source>
</evidence>
<dbReference type="GO" id="GO:0016783">
    <property type="term" value="F:sulfurtransferase activity"/>
    <property type="evidence" value="ECO:0007669"/>
    <property type="project" value="TreeGrafter"/>
</dbReference>
<reference evidence="4" key="1">
    <citation type="submission" date="2022-11" db="UniProtKB">
        <authorList>
            <consortium name="WormBaseParasite"/>
        </authorList>
    </citation>
    <scope>IDENTIFICATION</scope>
</reference>
<dbReference type="PANTHER" id="PTHR20882:SF14">
    <property type="entry name" value="CYTOPLASMIC TRNA 2-THIOLATION PROTEIN 2"/>
    <property type="match status" value="1"/>
</dbReference>
<keyword evidence="1" id="KW-0963">Cytoplasm</keyword>
<dbReference type="PANTHER" id="PTHR20882">
    <property type="entry name" value="CYTOPLASMIC TRNA 2-THIOLATION PROTEIN 2"/>
    <property type="match status" value="1"/>
</dbReference>
<dbReference type="GO" id="GO:0002143">
    <property type="term" value="P:tRNA wobble position uridine thiolation"/>
    <property type="evidence" value="ECO:0007669"/>
    <property type="project" value="TreeGrafter"/>
</dbReference>
<evidence type="ECO:0000313" key="4">
    <source>
        <dbReference type="WBParaSite" id="Gr19_v10_g15730.t1"/>
    </source>
</evidence>
<keyword evidence="3" id="KW-1185">Reference proteome</keyword>
<evidence type="ECO:0000256" key="1">
    <source>
        <dbReference type="ARBA" id="ARBA00022490"/>
    </source>
</evidence>
<proteinExistence type="predicted"/>
<keyword evidence="2" id="KW-0819">tRNA processing</keyword>
<dbReference type="AlphaFoldDB" id="A0A914HB45"/>
<dbReference type="GO" id="GO:0000049">
    <property type="term" value="F:tRNA binding"/>
    <property type="evidence" value="ECO:0007669"/>
    <property type="project" value="InterPro"/>
</dbReference>
<accession>A0A914HB45</accession>
<dbReference type="WBParaSite" id="Gr19_v10_g15730.t1">
    <property type="protein sequence ID" value="Gr19_v10_g15730.t1"/>
    <property type="gene ID" value="Gr19_v10_g15730"/>
</dbReference>
<dbReference type="InterPro" id="IPR019407">
    <property type="entry name" value="CTU2"/>
</dbReference>
<dbReference type="Gene3D" id="3.40.50.620">
    <property type="entry name" value="HUPs"/>
    <property type="match status" value="1"/>
</dbReference>
<organism evidence="3 4">
    <name type="scientific">Globodera rostochiensis</name>
    <name type="common">Golden nematode worm</name>
    <name type="synonym">Heterodera rostochiensis</name>
    <dbReference type="NCBI Taxonomy" id="31243"/>
    <lineage>
        <taxon>Eukaryota</taxon>
        <taxon>Metazoa</taxon>
        <taxon>Ecdysozoa</taxon>
        <taxon>Nematoda</taxon>
        <taxon>Chromadorea</taxon>
        <taxon>Rhabditida</taxon>
        <taxon>Tylenchina</taxon>
        <taxon>Tylenchomorpha</taxon>
        <taxon>Tylenchoidea</taxon>
        <taxon>Heteroderidae</taxon>
        <taxon>Heteroderinae</taxon>
        <taxon>Globodera</taxon>
    </lineage>
</organism>
<dbReference type="Proteomes" id="UP000887572">
    <property type="component" value="Unplaced"/>
</dbReference>
<sequence>MANLTFILQVQNSVMTPCLKCSEEDGSFFQLENTKVAGYCRECFSKMIRQKFAFCLGKNRVFKEERRRDALLVYYSGAFESLQLLRLVCEAVTDQKVHKRLRLNAQVLYLSSATTLDKMMQDSEHCRLISHNFPDYWIWHFAHESAILNDTCIENSEQNLRCCSLEEVENLQLYNKLFESCQSNSVRDELKRLFRTKLICRKVQMFDCFVHFVSAEMSSMVDSRFEPIQLVRPLRDISDRELKAMLHIDQNGINQPAINENAGMIMKGGESSLQTLTADFIQELRGGGFPATISTILSVASKVENKDVGRISVDEGSALAIATDKHFCQICAQLLSDFAPNSGGINVERFLVR</sequence>
<dbReference type="InterPro" id="IPR014729">
    <property type="entry name" value="Rossmann-like_a/b/a_fold"/>
</dbReference>